<organism evidence="1 2">
    <name type="scientific">Treponema rectale</name>
    <dbReference type="NCBI Taxonomy" id="744512"/>
    <lineage>
        <taxon>Bacteria</taxon>
        <taxon>Pseudomonadati</taxon>
        <taxon>Spirochaetota</taxon>
        <taxon>Spirochaetia</taxon>
        <taxon>Spirochaetales</taxon>
        <taxon>Treponemataceae</taxon>
        <taxon>Treponema</taxon>
    </lineage>
</organism>
<reference evidence="1 2" key="1">
    <citation type="submission" date="2020-08" db="EMBL/GenBank/DDBJ databases">
        <title>Genomic Encyclopedia of Type Strains, Phase IV (KMG-IV): sequencing the most valuable type-strain genomes for metagenomic binning, comparative biology and taxonomic classification.</title>
        <authorList>
            <person name="Goeker M."/>
        </authorList>
    </citation>
    <scope>NUCLEOTIDE SEQUENCE [LARGE SCALE GENOMIC DNA]</scope>
    <source>
        <strain evidence="1 2">DSM 103679</strain>
    </source>
</reference>
<name>A0A840SH56_9SPIR</name>
<comment type="caution">
    <text evidence="1">The sequence shown here is derived from an EMBL/GenBank/DDBJ whole genome shotgun (WGS) entry which is preliminary data.</text>
</comment>
<sequence length="177" mass="20292">MVQAEDVFAPEVLEEIKILGERLENEVPYADKATSIMTVEIPVGTEDSIEIKNPFDNEVPQDKEELQRIKDFILSRESLVNNIVSDDSKETYIILSLENYEGGIEYASENIARPALMSCSFCTFTQRCNCSYDCNFSRNRFSSRPKFPYGNHGRLKHDYSSDSFRNGTVCRIFRSLC</sequence>
<evidence type="ECO:0000313" key="2">
    <source>
        <dbReference type="Proteomes" id="UP000578697"/>
    </source>
</evidence>
<dbReference type="AlphaFoldDB" id="A0A840SH56"/>
<evidence type="ECO:0000313" key="1">
    <source>
        <dbReference type="EMBL" id="MBB5218732.1"/>
    </source>
</evidence>
<keyword evidence="2" id="KW-1185">Reference proteome</keyword>
<dbReference type="EMBL" id="JACHFR010000002">
    <property type="protein sequence ID" value="MBB5218732.1"/>
    <property type="molecule type" value="Genomic_DNA"/>
</dbReference>
<gene>
    <name evidence="1" type="ORF">HNP77_001101</name>
</gene>
<proteinExistence type="predicted"/>
<protein>
    <submittedName>
        <fullName evidence="1">Uncharacterized protein</fullName>
    </submittedName>
</protein>
<accession>A0A840SH56</accession>
<dbReference type="Proteomes" id="UP000578697">
    <property type="component" value="Unassembled WGS sequence"/>
</dbReference>